<dbReference type="PIRSF" id="PIRSF031900">
    <property type="entry name" value="UCP031900"/>
    <property type="match status" value="1"/>
</dbReference>
<evidence type="ECO:0000313" key="3">
    <source>
        <dbReference type="EMBL" id="MBO0346632.1"/>
    </source>
</evidence>
<accession>A0A939EQB0</accession>
<dbReference type="RefSeq" id="WP_206942620.1">
    <property type="nucleotide sequence ID" value="NZ_JAFLNF010000007.1"/>
</dbReference>
<sequence>MALRQKTALAVAFACAALVLSGRLQADEVAPRPAAKPSQYEQVTCSPIKSFSPSDDKAVGPLTFIGGCVLRAAAPDFGGLSSLHLSEQGSTLFAATDRGFFLSAEVERDGTGKLIGLRKARLTKLRDAKGNTLSRNNHQDVEGLAISGSRAFISSERNHSIMPLSWQTKVHDPAIAPIVQEPLPLPQNIRSLGYNQGLEALALAPEGAPIAGALLAIGEQDSRDPNSLPGAYWLNNEWRNFRLMRSDRYDATDADFLPNGDLILLERRFNLRDLLGMRLRRFAVEDLMATNAKPVPGEILLEANSAYDIDNMEGLDIHQSPSGETILTLISDDNFSIFQRTLLLEFRLNR</sequence>
<organism evidence="3 4">
    <name type="scientific">Roseibium limicola</name>
    <dbReference type="NCBI Taxonomy" id="2816037"/>
    <lineage>
        <taxon>Bacteria</taxon>
        <taxon>Pseudomonadati</taxon>
        <taxon>Pseudomonadota</taxon>
        <taxon>Alphaproteobacteria</taxon>
        <taxon>Hyphomicrobiales</taxon>
        <taxon>Stappiaceae</taxon>
        <taxon>Roseibium</taxon>
    </lineage>
</organism>
<evidence type="ECO:0000313" key="4">
    <source>
        <dbReference type="Proteomes" id="UP000664779"/>
    </source>
</evidence>
<evidence type="ECO:0000259" key="2">
    <source>
        <dbReference type="Pfam" id="PF13449"/>
    </source>
</evidence>
<feature type="signal peptide" evidence="1">
    <location>
        <begin position="1"/>
        <end position="26"/>
    </location>
</feature>
<reference evidence="3" key="1">
    <citation type="submission" date="2021-03" db="EMBL/GenBank/DDBJ databases">
        <title>Roseibium sp. CAU 1637 isolated from Incheon.</title>
        <authorList>
            <person name="Kim W."/>
        </authorList>
    </citation>
    <scope>NUCLEOTIDE SEQUENCE</scope>
    <source>
        <strain evidence="3">CAU 1637</strain>
    </source>
</reference>
<dbReference type="Pfam" id="PF13449">
    <property type="entry name" value="Phytase-like"/>
    <property type="match status" value="1"/>
</dbReference>
<dbReference type="AlphaFoldDB" id="A0A939EQB0"/>
<feature type="domain" description="Phytase-like" evidence="2">
    <location>
        <begin position="76"/>
        <end position="335"/>
    </location>
</feature>
<gene>
    <name evidence="3" type="ORF">J0X15_15475</name>
</gene>
<feature type="chain" id="PRO_5037488287" evidence="1">
    <location>
        <begin position="27"/>
        <end position="350"/>
    </location>
</feature>
<evidence type="ECO:0000256" key="1">
    <source>
        <dbReference type="SAM" id="SignalP"/>
    </source>
</evidence>
<protein>
    <submittedName>
        <fullName evidence="3">Esterase-like activity of phytase family protein</fullName>
    </submittedName>
</protein>
<dbReference type="Proteomes" id="UP000664779">
    <property type="component" value="Unassembled WGS sequence"/>
</dbReference>
<keyword evidence="1" id="KW-0732">Signal</keyword>
<dbReference type="InterPro" id="IPR014567">
    <property type="entry name" value="UCP031900"/>
</dbReference>
<name>A0A939EQB0_9HYPH</name>
<keyword evidence="4" id="KW-1185">Reference proteome</keyword>
<dbReference type="EMBL" id="JAFLNF010000007">
    <property type="protein sequence ID" value="MBO0346632.1"/>
    <property type="molecule type" value="Genomic_DNA"/>
</dbReference>
<proteinExistence type="predicted"/>
<dbReference type="InterPro" id="IPR027372">
    <property type="entry name" value="Phytase-like_dom"/>
</dbReference>
<comment type="caution">
    <text evidence="3">The sequence shown here is derived from an EMBL/GenBank/DDBJ whole genome shotgun (WGS) entry which is preliminary data.</text>
</comment>